<evidence type="ECO:0000313" key="3">
    <source>
        <dbReference type="Proteomes" id="UP000824176"/>
    </source>
</evidence>
<feature type="domain" description="YgjP-like metallopeptidase" evidence="1">
    <location>
        <begin position="37"/>
        <end position="231"/>
    </location>
</feature>
<dbReference type="Proteomes" id="UP000824176">
    <property type="component" value="Unassembled WGS sequence"/>
</dbReference>
<evidence type="ECO:0000259" key="1">
    <source>
        <dbReference type="Pfam" id="PF01863"/>
    </source>
</evidence>
<dbReference type="PANTHER" id="PTHR30399:SF1">
    <property type="entry name" value="UTP PYROPHOSPHATASE"/>
    <property type="match status" value="1"/>
</dbReference>
<comment type="caution">
    <text evidence="2">The sequence shown here is derived from an EMBL/GenBank/DDBJ whole genome shotgun (WGS) entry which is preliminary data.</text>
</comment>
<dbReference type="InterPro" id="IPR053136">
    <property type="entry name" value="UTP_pyrophosphatase-like"/>
</dbReference>
<accession>A0A9D2KBA4</accession>
<dbReference type="Pfam" id="PF01863">
    <property type="entry name" value="YgjP-like"/>
    <property type="match status" value="1"/>
</dbReference>
<name>A0A9D2KBA4_9BACT</name>
<dbReference type="AlphaFoldDB" id="A0A9D2KBA4"/>
<dbReference type="EMBL" id="DXAQ01000145">
    <property type="protein sequence ID" value="HIZ90214.1"/>
    <property type="molecule type" value="Genomic_DNA"/>
</dbReference>
<evidence type="ECO:0000313" key="2">
    <source>
        <dbReference type="EMBL" id="HIZ90214.1"/>
    </source>
</evidence>
<proteinExistence type="predicted"/>
<reference evidence="2" key="1">
    <citation type="journal article" date="2021" name="PeerJ">
        <title>Extensive microbial diversity within the chicken gut microbiome revealed by metagenomics and culture.</title>
        <authorList>
            <person name="Gilroy R."/>
            <person name="Ravi A."/>
            <person name="Getino M."/>
            <person name="Pursley I."/>
            <person name="Horton D.L."/>
            <person name="Alikhan N.F."/>
            <person name="Baker D."/>
            <person name="Gharbi K."/>
            <person name="Hall N."/>
            <person name="Watson M."/>
            <person name="Adriaenssens E.M."/>
            <person name="Foster-Nyarko E."/>
            <person name="Jarju S."/>
            <person name="Secka A."/>
            <person name="Antonio M."/>
            <person name="Oren A."/>
            <person name="Chaudhuri R.R."/>
            <person name="La Ragione R."/>
            <person name="Hildebrand F."/>
            <person name="Pallen M.J."/>
        </authorList>
    </citation>
    <scope>NUCLEOTIDE SEQUENCE</scope>
    <source>
        <strain evidence="2">ChiW4-1371</strain>
    </source>
</reference>
<gene>
    <name evidence="2" type="ORF">H9804_09720</name>
</gene>
<protein>
    <submittedName>
        <fullName evidence="2">M48 family metallopeptidase</fullName>
    </submittedName>
</protein>
<organism evidence="2 3">
    <name type="scientific">Candidatus Mucispirillum faecigallinarum</name>
    <dbReference type="NCBI Taxonomy" id="2838699"/>
    <lineage>
        <taxon>Bacteria</taxon>
        <taxon>Pseudomonadati</taxon>
        <taxon>Deferribacterota</taxon>
        <taxon>Deferribacteres</taxon>
        <taxon>Deferribacterales</taxon>
        <taxon>Mucispirillaceae</taxon>
        <taxon>Mucispirillum</taxon>
    </lineage>
</organism>
<dbReference type="CDD" id="cd07344">
    <property type="entry name" value="M48_yhfN_like"/>
    <property type="match status" value="1"/>
</dbReference>
<dbReference type="Gene3D" id="3.30.2010.10">
    <property type="entry name" value="Metalloproteases ('zincins'), catalytic domain"/>
    <property type="match status" value="1"/>
</dbReference>
<sequence>MESIYNFSNEEKEKIAYLKKLFTQDFIKWDKKQFKITKNKKSVLLYTPKSISEDTINAYLLKNEYSIYKKVYKYIYLPLLSYKIPADKILYLGKLYSFTLKPEINNTYKIDNENRIIYAGKNLLNKINMLKFYKEQAAFIIPARVYMYAKKLNIEVNKVDIKLKRWGMWGCCYSTYKKIFLNERFILSPVETIDSVINHELAHILHPNHSKDFYKFLEEIYPDYYKDHLWLCTSMPLEYPPEKEE</sequence>
<dbReference type="PANTHER" id="PTHR30399">
    <property type="entry name" value="UNCHARACTERIZED PROTEIN YGJP"/>
    <property type="match status" value="1"/>
</dbReference>
<dbReference type="InterPro" id="IPR002725">
    <property type="entry name" value="YgjP-like_metallopeptidase"/>
</dbReference>
<reference evidence="2" key="2">
    <citation type="submission" date="2021-04" db="EMBL/GenBank/DDBJ databases">
        <authorList>
            <person name="Gilroy R."/>
        </authorList>
    </citation>
    <scope>NUCLEOTIDE SEQUENCE</scope>
    <source>
        <strain evidence="2">ChiW4-1371</strain>
    </source>
</reference>